<dbReference type="EMBL" id="CP031165">
    <property type="protein sequence ID" value="AXV08924.1"/>
    <property type="molecule type" value="Genomic_DNA"/>
</dbReference>
<dbReference type="Gene3D" id="3.40.50.720">
    <property type="entry name" value="NAD(P)-binding Rossmann-like Domain"/>
    <property type="match status" value="1"/>
</dbReference>
<dbReference type="KEGG" id="euz:DVS28_a4258"/>
<dbReference type="AlphaFoldDB" id="A0A346Y377"/>
<dbReference type="RefSeq" id="WP_164710850.1">
    <property type="nucleotide sequence ID" value="NZ_CP031165.1"/>
</dbReference>
<dbReference type="PANTHER" id="PTHR42760:SF122">
    <property type="entry name" value="NAD(P)-BINDING PROTEIN"/>
    <property type="match status" value="1"/>
</dbReference>
<reference evidence="3 4" key="1">
    <citation type="submission" date="2018-09" db="EMBL/GenBank/DDBJ databases">
        <title>Complete genome sequence of Euzebya sp. DY32-46 isolated from seawater of Pacific Ocean.</title>
        <authorList>
            <person name="Xu L."/>
            <person name="Wu Y.-H."/>
            <person name="Xu X.-W."/>
        </authorList>
    </citation>
    <scope>NUCLEOTIDE SEQUENCE [LARGE SCALE GENOMIC DNA]</scope>
    <source>
        <strain evidence="3 4">DY32-46</strain>
    </source>
</reference>
<dbReference type="PRINTS" id="PR00081">
    <property type="entry name" value="GDHRDH"/>
</dbReference>
<sequence length="239" mass="24378">MTDLDGRVVAVTGAGSGIGLATVALLRERGATTVSWDLSPIEVEAPHRAAVLDVTDEGAVALAVSDAINDLGRLHGLVNCAGTLGHTGDRLADQPLNRARTTFEVNTHAVLSTMQQVLPHMVASGGGAIVNVASNAALGARPGLAPYSASKAASIAYTRTAAREYGRHGVRVNAVCPGGTATPMVGDVTEESMERVTRAIPLGRWAEPSEIAATIVFLLSDEASYVSGATLVVDGGATA</sequence>
<gene>
    <name evidence="3" type="ORF">DVS28_a4258</name>
</gene>
<evidence type="ECO:0000313" key="4">
    <source>
        <dbReference type="Proteomes" id="UP000264006"/>
    </source>
</evidence>
<comment type="similarity">
    <text evidence="1">Belongs to the short-chain dehydrogenases/reductases (SDR) family.</text>
</comment>
<organism evidence="3 4">
    <name type="scientific">Euzebya pacifica</name>
    <dbReference type="NCBI Taxonomy" id="1608957"/>
    <lineage>
        <taxon>Bacteria</taxon>
        <taxon>Bacillati</taxon>
        <taxon>Actinomycetota</taxon>
        <taxon>Nitriliruptoria</taxon>
        <taxon>Euzebyales</taxon>
    </lineage>
</organism>
<dbReference type="PANTHER" id="PTHR42760">
    <property type="entry name" value="SHORT-CHAIN DEHYDROGENASES/REDUCTASES FAMILY MEMBER"/>
    <property type="match status" value="1"/>
</dbReference>
<dbReference type="SUPFAM" id="SSF51735">
    <property type="entry name" value="NAD(P)-binding Rossmann-fold domains"/>
    <property type="match status" value="1"/>
</dbReference>
<dbReference type="GO" id="GO:0016616">
    <property type="term" value="F:oxidoreductase activity, acting on the CH-OH group of donors, NAD or NADP as acceptor"/>
    <property type="evidence" value="ECO:0007669"/>
    <property type="project" value="TreeGrafter"/>
</dbReference>
<dbReference type="GO" id="GO:0006633">
    <property type="term" value="P:fatty acid biosynthetic process"/>
    <property type="evidence" value="ECO:0007669"/>
    <property type="project" value="TreeGrafter"/>
</dbReference>
<dbReference type="FunFam" id="3.40.50.720:FF:000084">
    <property type="entry name" value="Short-chain dehydrogenase reductase"/>
    <property type="match status" value="1"/>
</dbReference>
<keyword evidence="2" id="KW-0560">Oxidoreductase</keyword>
<evidence type="ECO:0000256" key="1">
    <source>
        <dbReference type="ARBA" id="ARBA00006484"/>
    </source>
</evidence>
<dbReference type="Proteomes" id="UP000264006">
    <property type="component" value="Chromosome"/>
</dbReference>
<evidence type="ECO:0000256" key="2">
    <source>
        <dbReference type="ARBA" id="ARBA00023002"/>
    </source>
</evidence>
<dbReference type="InterPro" id="IPR002347">
    <property type="entry name" value="SDR_fam"/>
</dbReference>
<dbReference type="InterPro" id="IPR036291">
    <property type="entry name" value="NAD(P)-bd_dom_sf"/>
</dbReference>
<accession>A0A346Y377</accession>
<protein>
    <submittedName>
        <fullName evidence="3">3-oxoacyl-[acyl-carrier protein] reductase</fullName>
    </submittedName>
</protein>
<dbReference type="InterPro" id="IPR020904">
    <property type="entry name" value="Sc_DH/Rdtase_CS"/>
</dbReference>
<proteinExistence type="inferred from homology"/>
<evidence type="ECO:0000313" key="3">
    <source>
        <dbReference type="EMBL" id="AXV08924.1"/>
    </source>
</evidence>
<keyword evidence="4" id="KW-1185">Reference proteome</keyword>
<dbReference type="PROSITE" id="PS00061">
    <property type="entry name" value="ADH_SHORT"/>
    <property type="match status" value="1"/>
</dbReference>
<dbReference type="GO" id="GO:0048038">
    <property type="term" value="F:quinone binding"/>
    <property type="evidence" value="ECO:0007669"/>
    <property type="project" value="TreeGrafter"/>
</dbReference>
<dbReference type="Pfam" id="PF13561">
    <property type="entry name" value="adh_short_C2"/>
    <property type="match status" value="1"/>
</dbReference>
<name>A0A346Y377_9ACTN</name>
<dbReference type="PRINTS" id="PR00080">
    <property type="entry name" value="SDRFAMILY"/>
</dbReference>
<dbReference type="CDD" id="cd05233">
    <property type="entry name" value="SDR_c"/>
    <property type="match status" value="1"/>
</dbReference>